<dbReference type="EMBL" id="KE384737">
    <property type="protein sequence ID" value="KJK77842.1"/>
    <property type="molecule type" value="Genomic_DNA"/>
</dbReference>
<organism evidence="1 2">
    <name type="scientific">Metarhizium anisopliae BRIP 53293</name>
    <dbReference type="NCBI Taxonomy" id="1291518"/>
    <lineage>
        <taxon>Eukaryota</taxon>
        <taxon>Fungi</taxon>
        <taxon>Dikarya</taxon>
        <taxon>Ascomycota</taxon>
        <taxon>Pezizomycotina</taxon>
        <taxon>Sordariomycetes</taxon>
        <taxon>Hypocreomycetidae</taxon>
        <taxon>Hypocreales</taxon>
        <taxon>Clavicipitaceae</taxon>
        <taxon>Metarhizium</taxon>
    </lineage>
</organism>
<dbReference type="Proteomes" id="UP000054544">
    <property type="component" value="Unassembled WGS sequence"/>
</dbReference>
<reference evidence="2" key="1">
    <citation type="journal article" date="2014" name="BMC Genomics">
        <title>The genome sequence of the biocontrol fungus Metarhizium anisopliae and comparative genomics of Metarhizium species.</title>
        <authorList>
            <person name="Pattemore J.A."/>
            <person name="Hane J.K."/>
            <person name="Williams A.H."/>
            <person name="Wilson B.A."/>
            <person name="Stodart B.J."/>
            <person name="Ash G.J."/>
        </authorList>
    </citation>
    <scope>NUCLEOTIDE SEQUENCE [LARGE SCALE GENOMIC DNA]</scope>
    <source>
        <strain evidence="2">BRIP 53293</strain>
    </source>
</reference>
<evidence type="ECO:0000313" key="2">
    <source>
        <dbReference type="Proteomes" id="UP000054544"/>
    </source>
</evidence>
<name>A0A0D9NUV6_METAN</name>
<gene>
    <name evidence="1" type="ORF">H634G_06809</name>
</gene>
<protein>
    <submittedName>
        <fullName evidence="1">Uncharacterized protein</fullName>
    </submittedName>
</protein>
<accession>A0A0D9NUV6</accession>
<evidence type="ECO:0000313" key="1">
    <source>
        <dbReference type="EMBL" id="KJK77842.1"/>
    </source>
</evidence>
<sequence>MGASYRVGRIPSIERIWSVRVSALLAANFSPGLMSLTNEEVGSNCREKPSQHLGTRIVAIPGYSRLARPYAILVFPVANNVSF</sequence>
<keyword evidence="2" id="KW-1185">Reference proteome</keyword>
<dbReference type="AlphaFoldDB" id="A0A0D9NUV6"/>
<proteinExistence type="predicted"/>